<proteinExistence type="inferred from homology"/>
<dbReference type="InterPro" id="IPR049337">
    <property type="entry name" value="TOR1A_C"/>
</dbReference>
<evidence type="ECO:0000256" key="4">
    <source>
        <dbReference type="ARBA" id="ARBA00022741"/>
    </source>
</evidence>
<comment type="similarity">
    <text evidence="2 8">Belongs to the ClpA/ClpB family. Torsin subfamily.</text>
</comment>
<keyword evidence="13" id="KW-1185">Reference proteome</keyword>
<keyword evidence="7" id="KW-0325">Glycoprotein</keyword>
<sequence length="332" mass="38328">MKATYFVIVLLFSDITLTSCFIIESLVCGSAAAVAVVGVWYAWSQWDNVLHFDHKRLEKDLNENLYGQHIVWKVVQKAVSSFMTDSNPNKPLVLSFHGTTGVGKNYVSKIIARNIYKLGDKSEHFITFISEHHFPHKDKVDMYSAQLKEKIHQHVLRFPRTMFVFDEMDKMNPQLVETVKPFLDYATHVDGVSFRHAIFIFLSNAGGDVINKIALDFWKAGKNREELQMNSKEMETQILRNIFNDKSSGFWHSSLIDRHLVDHFVPFLPLELKHVRQCVLTEMASLNISVHHYPDLADTVAREMPFFPSDEKIFSVKGCKSVRQKLMLYVDD</sequence>
<dbReference type="InterPro" id="IPR017378">
    <property type="entry name" value="Torsin_1/2"/>
</dbReference>
<comment type="subcellular location">
    <subcellularLocation>
        <location evidence="1 8">Endoplasmic reticulum lumen</location>
    </subcellularLocation>
</comment>
<dbReference type="GO" id="GO:0071763">
    <property type="term" value="P:nuclear membrane organization"/>
    <property type="evidence" value="ECO:0007669"/>
    <property type="project" value="TreeGrafter"/>
</dbReference>
<organism evidence="12 13">
    <name type="scientific">Triplophysa rosa</name>
    <name type="common">Cave loach</name>
    <dbReference type="NCBI Taxonomy" id="992332"/>
    <lineage>
        <taxon>Eukaryota</taxon>
        <taxon>Metazoa</taxon>
        <taxon>Chordata</taxon>
        <taxon>Craniata</taxon>
        <taxon>Vertebrata</taxon>
        <taxon>Euteleostomi</taxon>
        <taxon>Actinopterygii</taxon>
        <taxon>Neopterygii</taxon>
        <taxon>Teleostei</taxon>
        <taxon>Ostariophysi</taxon>
        <taxon>Cypriniformes</taxon>
        <taxon>Nemacheilidae</taxon>
        <taxon>Triplophysa</taxon>
    </lineage>
</organism>
<dbReference type="Gene3D" id="3.40.50.300">
    <property type="entry name" value="P-loop containing nucleotide triphosphate hydrolases"/>
    <property type="match status" value="1"/>
</dbReference>
<keyword evidence="6 9" id="KW-0067">ATP-binding</keyword>
<keyword evidence="3 10" id="KW-0732">Signal</keyword>
<dbReference type="PRINTS" id="PR00300">
    <property type="entry name" value="CLPPROTEASEA"/>
</dbReference>
<evidence type="ECO:0000256" key="6">
    <source>
        <dbReference type="ARBA" id="ARBA00022840"/>
    </source>
</evidence>
<evidence type="ECO:0000256" key="3">
    <source>
        <dbReference type="ARBA" id="ARBA00022729"/>
    </source>
</evidence>
<dbReference type="Proteomes" id="UP001059041">
    <property type="component" value="Linkage Group LG21"/>
</dbReference>
<evidence type="ECO:0000259" key="11">
    <source>
        <dbReference type="Pfam" id="PF21376"/>
    </source>
</evidence>
<dbReference type="GO" id="GO:0019894">
    <property type="term" value="F:kinesin binding"/>
    <property type="evidence" value="ECO:0007669"/>
    <property type="project" value="TreeGrafter"/>
</dbReference>
<reference evidence="12" key="1">
    <citation type="submission" date="2021-02" db="EMBL/GenBank/DDBJ databases">
        <title>Comparative genomics reveals that relaxation of natural selection precedes convergent phenotypic evolution of cavefish.</title>
        <authorList>
            <person name="Peng Z."/>
        </authorList>
    </citation>
    <scope>NUCLEOTIDE SEQUENCE</scope>
    <source>
        <tissue evidence="12">Muscle</tissue>
    </source>
</reference>
<dbReference type="OrthoDB" id="8699127at2759"/>
<dbReference type="GO" id="GO:0005524">
    <property type="term" value="F:ATP binding"/>
    <property type="evidence" value="ECO:0007669"/>
    <property type="project" value="UniProtKB-KW"/>
</dbReference>
<keyword evidence="5 8" id="KW-0256">Endoplasmic reticulum</keyword>
<evidence type="ECO:0000256" key="8">
    <source>
        <dbReference type="PIRNR" id="PIRNR038079"/>
    </source>
</evidence>
<dbReference type="Pfam" id="PF21376">
    <property type="entry name" value="TOR1A_C"/>
    <property type="match status" value="1"/>
</dbReference>
<comment type="caution">
    <text evidence="12">The sequence shown here is derived from an EMBL/GenBank/DDBJ whole genome shotgun (WGS) entry which is preliminary data.</text>
</comment>
<dbReference type="SUPFAM" id="SSF52540">
    <property type="entry name" value="P-loop containing nucleoside triphosphate hydrolases"/>
    <property type="match status" value="1"/>
</dbReference>
<dbReference type="GO" id="GO:0005788">
    <property type="term" value="C:endoplasmic reticulum lumen"/>
    <property type="evidence" value="ECO:0007669"/>
    <property type="project" value="UniProtKB-SubCell"/>
</dbReference>
<keyword evidence="4 9" id="KW-0547">Nucleotide-binding</keyword>
<evidence type="ECO:0000256" key="2">
    <source>
        <dbReference type="ARBA" id="ARBA00006235"/>
    </source>
</evidence>
<dbReference type="FunFam" id="3.40.50.300:FF:002276">
    <property type="entry name" value="Torsin, putative"/>
    <property type="match status" value="1"/>
</dbReference>
<evidence type="ECO:0000256" key="10">
    <source>
        <dbReference type="SAM" id="SignalP"/>
    </source>
</evidence>
<dbReference type="PANTHER" id="PTHR10760:SF14">
    <property type="entry name" value="TORSIN-1B"/>
    <property type="match status" value="1"/>
</dbReference>
<dbReference type="InterPro" id="IPR027417">
    <property type="entry name" value="P-loop_NTPase"/>
</dbReference>
<feature type="binding site" evidence="9">
    <location>
        <begin position="98"/>
        <end position="105"/>
    </location>
    <ligand>
        <name>ATP</name>
        <dbReference type="ChEBI" id="CHEBI:30616"/>
    </ligand>
</feature>
<dbReference type="PIRSF" id="PIRSF038079">
    <property type="entry name" value="Torsin_2A"/>
    <property type="match status" value="1"/>
</dbReference>
<evidence type="ECO:0000256" key="7">
    <source>
        <dbReference type="ARBA" id="ARBA00023180"/>
    </source>
</evidence>
<gene>
    <name evidence="12" type="ORF">IRJ41_015252</name>
</gene>
<evidence type="ECO:0000256" key="1">
    <source>
        <dbReference type="ARBA" id="ARBA00004319"/>
    </source>
</evidence>
<name>A0A9W7WB61_TRIRA</name>
<evidence type="ECO:0000313" key="12">
    <source>
        <dbReference type="EMBL" id="KAI7794462.1"/>
    </source>
</evidence>
<evidence type="ECO:0000256" key="9">
    <source>
        <dbReference type="PIRSR" id="PIRSR038079-1"/>
    </source>
</evidence>
<evidence type="ECO:0000313" key="13">
    <source>
        <dbReference type="Proteomes" id="UP001059041"/>
    </source>
</evidence>
<protein>
    <recommendedName>
        <fullName evidence="8">Torsin</fullName>
    </recommendedName>
</protein>
<dbReference type="EMBL" id="JAFHDT010000021">
    <property type="protein sequence ID" value="KAI7794462.1"/>
    <property type="molecule type" value="Genomic_DNA"/>
</dbReference>
<feature type="chain" id="PRO_5040762525" description="Torsin" evidence="10">
    <location>
        <begin position="21"/>
        <end position="332"/>
    </location>
</feature>
<dbReference type="PANTHER" id="PTHR10760">
    <property type="entry name" value="TORSIN"/>
    <property type="match status" value="1"/>
</dbReference>
<dbReference type="GO" id="GO:0005635">
    <property type="term" value="C:nuclear envelope"/>
    <property type="evidence" value="ECO:0007669"/>
    <property type="project" value="TreeGrafter"/>
</dbReference>
<dbReference type="InterPro" id="IPR001270">
    <property type="entry name" value="ClpA/B"/>
</dbReference>
<dbReference type="GO" id="GO:0034504">
    <property type="term" value="P:protein localization to nucleus"/>
    <property type="evidence" value="ECO:0007669"/>
    <property type="project" value="TreeGrafter"/>
</dbReference>
<dbReference type="GO" id="GO:0016887">
    <property type="term" value="F:ATP hydrolysis activity"/>
    <property type="evidence" value="ECO:0007669"/>
    <property type="project" value="InterPro"/>
</dbReference>
<dbReference type="Pfam" id="PF06309">
    <property type="entry name" value="Torsin"/>
    <property type="match status" value="1"/>
</dbReference>
<dbReference type="InterPro" id="IPR010448">
    <property type="entry name" value="Torsin"/>
</dbReference>
<dbReference type="AlphaFoldDB" id="A0A9W7WB61"/>
<feature type="signal peptide" evidence="10">
    <location>
        <begin position="1"/>
        <end position="20"/>
    </location>
</feature>
<accession>A0A9W7WB61</accession>
<evidence type="ECO:0000256" key="5">
    <source>
        <dbReference type="ARBA" id="ARBA00022824"/>
    </source>
</evidence>
<feature type="domain" description="Torsin-1A C-terminal" evidence="11">
    <location>
        <begin position="270"/>
        <end position="329"/>
    </location>
</feature>